<dbReference type="PANTHER" id="PTHR46967">
    <property type="entry name" value="INSULIN-LIKE GROWTH FACTOR BINDING PROTEIN,N-TERMINAL"/>
    <property type="match status" value="1"/>
</dbReference>
<dbReference type="Proteomes" id="UP001178507">
    <property type="component" value="Unassembled WGS sequence"/>
</dbReference>
<feature type="transmembrane region" description="Helical" evidence="1">
    <location>
        <begin position="885"/>
        <end position="906"/>
    </location>
</feature>
<keyword evidence="1" id="KW-0472">Membrane</keyword>
<evidence type="ECO:0000259" key="4">
    <source>
        <dbReference type="Pfam" id="PF12849"/>
    </source>
</evidence>
<feature type="transmembrane region" description="Helical" evidence="1">
    <location>
        <begin position="934"/>
        <end position="954"/>
    </location>
</feature>
<reference evidence="5" key="1">
    <citation type="submission" date="2023-08" db="EMBL/GenBank/DDBJ databases">
        <authorList>
            <person name="Chen Y."/>
            <person name="Shah S."/>
            <person name="Dougan E. K."/>
            <person name="Thang M."/>
            <person name="Chan C."/>
        </authorList>
    </citation>
    <scope>NUCLEOTIDE SEQUENCE</scope>
</reference>
<dbReference type="InterPro" id="IPR024370">
    <property type="entry name" value="PBP_domain"/>
</dbReference>
<keyword evidence="6" id="KW-1185">Reference proteome</keyword>
<keyword evidence="1" id="KW-0812">Transmembrane</keyword>
<sequence length="1208" mass="131939">MWGPMRSLLPFSFFALPCAAPTTVRVAGSSTVFPVVNAWAEAMNLSSEEIRIAGGGSSAGARRVCLPRDDPEHVDIGDMSREWKNSEALLLDDAYTWECVGSKNRVTQIEVGVDGLAVVVGKNTIAHDCLTSPEVGGLTLAMLHWIYSNWTNDQLADYGLNMASVIHNDDGDNVKEWSDISSQCDEVPINAYGPGSDSGTFDFFAETALCKDCLAGKPGYRREDFNWCPDNDQHALEHASALKTYMANGRPPNCYMASESDYQLVQWLTADPGGISYFGYAYYSIFAGELSTVRIASDRFLGVQETADAKVEPSTYTITDGSYSVFKRKLYVNVDNTAWDYVHPFLAFGFSSPGQALVSSVGYIRTNVARLAKMRARIAERGNDEADYVSIKPDTCPLGTELSAVPYVNQFGNPKTSYNCTLCPLGKFKFLDTPTPCTSCEGGKYTDVVGQTACQRCQVGFEAVDGLFCRACQPGFYKKETAAASCSPCSAGSFSNQSAQSDCLYCPPGHFSLQGSTTCAPCPINEMASFPGTTQCAQCGEGFFTTQEASTSCSRCGSGRYRSNESACLQCPGRMTTQYLAATTISDCVCPEGTVFNGDGRPGAGACENCMEGLDCILGSDLRNYESFLVGSDKELTFPRLIPGYISYPSEPTQVYKCGKNSHCPGGVPGTCARGRIGLACARCQAGQKFGVDHCKDCEPFDLLSFVASSIVTGCALPMFYYFMNSPMTAKASTILSTTMAFGMTLTLLQTIGLVGLVSLDWPSYMQPLMDFVSIFMLDLESLNFDCLGFSSAVRYCISVACWPGALLWLVACSVVSQLGPRRFRFAVAKLLSTIGQVFQIGFTIMSKTALMPFMCFSHPNGKSSVLRFTDVICWEGGEHSTMAVFGGLMTAIMAMFWAILLWAVLQAPRRSTQGDAFFLQATRFLFFRFRGDYWWYGAWFILRGPLLSLPVVVFTDVPAMQLLTMTAVLMVYMVIQLVAWPWKTPLINVADGAMSMMMILLLFIGSAFLDRLRDGEMQTYSVLAMGVLGMLYSVAFVLLCLVGLAFISRSAMGSKDELSILTLGKPPSNSMLMNALDAFCLSFGQADRKFLEHTIDELSAYDRRKLAAVLTTLAPYFDEGRMHLAHQLSVSTTSYNGPRKSLARMSTSTSTLLELEETKQKAEMLAVAGREEPRVEEPVPLIEPRSLEPPPTQANNLLDIYSQISSM</sequence>
<evidence type="ECO:0000256" key="1">
    <source>
        <dbReference type="SAM" id="Phobius"/>
    </source>
</evidence>
<feature type="chain" id="PRO_5041275473" description="Tyrosine-protein kinase ephrin type A/B receptor-like domain-containing protein" evidence="2">
    <location>
        <begin position="20"/>
        <end position="1208"/>
    </location>
</feature>
<dbReference type="EMBL" id="CAUJNA010002113">
    <property type="protein sequence ID" value="CAJ1390645.1"/>
    <property type="molecule type" value="Genomic_DNA"/>
</dbReference>
<dbReference type="InterPro" id="IPR011641">
    <property type="entry name" value="Tyr-kin_ephrin_A/B_rcpt-like"/>
</dbReference>
<evidence type="ECO:0000259" key="3">
    <source>
        <dbReference type="Pfam" id="PF07699"/>
    </source>
</evidence>
<accession>A0AA36IPR6</accession>
<feature type="transmembrane region" description="Helical" evidence="1">
    <location>
        <begin position="993"/>
        <end position="1010"/>
    </location>
</feature>
<keyword evidence="1" id="KW-1133">Transmembrane helix</keyword>
<feature type="transmembrane region" description="Helical" evidence="1">
    <location>
        <begin position="960"/>
        <end position="981"/>
    </location>
</feature>
<feature type="domain" description="Tyrosine-protein kinase ephrin type A/B receptor-like" evidence="3">
    <location>
        <begin position="548"/>
        <end position="588"/>
    </location>
</feature>
<evidence type="ECO:0000313" key="6">
    <source>
        <dbReference type="Proteomes" id="UP001178507"/>
    </source>
</evidence>
<dbReference type="Gene3D" id="2.10.50.10">
    <property type="entry name" value="Tumor Necrosis Factor Receptor, subunit A, domain 2"/>
    <property type="match status" value="3"/>
</dbReference>
<feature type="transmembrane region" description="Helical" evidence="1">
    <location>
        <begin position="793"/>
        <end position="816"/>
    </location>
</feature>
<dbReference type="Pfam" id="PF12849">
    <property type="entry name" value="PBP_like_2"/>
    <property type="match status" value="1"/>
</dbReference>
<dbReference type="InterPro" id="IPR009030">
    <property type="entry name" value="Growth_fac_rcpt_cys_sf"/>
</dbReference>
<dbReference type="AlphaFoldDB" id="A0AA36IPR6"/>
<dbReference type="Pfam" id="PF07699">
    <property type="entry name" value="Ephrin_rec_like"/>
    <property type="match status" value="1"/>
</dbReference>
<dbReference type="PANTHER" id="PTHR46967:SF2">
    <property type="entry name" value="SUSHI, VON WILLEBRAND FACTOR TYPE A, EGF AND PENTRAXIN DOMAIN-CONTAINING PROTEIN 1-LIKE"/>
    <property type="match status" value="1"/>
</dbReference>
<feature type="transmembrane region" description="Helical" evidence="1">
    <location>
        <begin position="703"/>
        <end position="723"/>
    </location>
</feature>
<evidence type="ECO:0000256" key="2">
    <source>
        <dbReference type="SAM" id="SignalP"/>
    </source>
</evidence>
<dbReference type="SMART" id="SM01411">
    <property type="entry name" value="Ephrin_rec_like"/>
    <property type="match status" value="4"/>
</dbReference>
<organism evidence="5 6">
    <name type="scientific">Effrenium voratum</name>
    <dbReference type="NCBI Taxonomy" id="2562239"/>
    <lineage>
        <taxon>Eukaryota</taxon>
        <taxon>Sar</taxon>
        <taxon>Alveolata</taxon>
        <taxon>Dinophyceae</taxon>
        <taxon>Suessiales</taxon>
        <taxon>Symbiodiniaceae</taxon>
        <taxon>Effrenium</taxon>
    </lineage>
</organism>
<feature type="transmembrane region" description="Helical" evidence="1">
    <location>
        <begin position="1022"/>
        <end position="1048"/>
    </location>
</feature>
<feature type="domain" description="PBP" evidence="4">
    <location>
        <begin position="20"/>
        <end position="350"/>
    </location>
</feature>
<feature type="transmembrane region" description="Helical" evidence="1">
    <location>
        <begin position="828"/>
        <end position="846"/>
    </location>
</feature>
<evidence type="ECO:0000313" key="5">
    <source>
        <dbReference type="EMBL" id="CAJ1390645.1"/>
    </source>
</evidence>
<keyword evidence="2" id="KW-0732">Signal</keyword>
<feature type="signal peptide" evidence="2">
    <location>
        <begin position="1"/>
        <end position="19"/>
    </location>
</feature>
<name>A0AA36IPR6_9DINO</name>
<proteinExistence type="predicted"/>
<dbReference type="Gene3D" id="3.40.190.10">
    <property type="entry name" value="Periplasmic binding protein-like II"/>
    <property type="match status" value="2"/>
</dbReference>
<feature type="transmembrane region" description="Helical" evidence="1">
    <location>
        <begin position="735"/>
        <end position="760"/>
    </location>
</feature>
<evidence type="ECO:0008006" key="7">
    <source>
        <dbReference type="Google" id="ProtNLM"/>
    </source>
</evidence>
<protein>
    <recommendedName>
        <fullName evidence="7">Tyrosine-protein kinase ephrin type A/B receptor-like domain-containing protein</fullName>
    </recommendedName>
</protein>
<dbReference type="SUPFAM" id="SSF53850">
    <property type="entry name" value="Periplasmic binding protein-like II"/>
    <property type="match status" value="1"/>
</dbReference>
<dbReference type="SUPFAM" id="SSF57184">
    <property type="entry name" value="Growth factor receptor domain"/>
    <property type="match status" value="1"/>
</dbReference>
<gene>
    <name evidence="5" type="ORF">EVOR1521_LOCUS16004</name>
</gene>
<comment type="caution">
    <text evidence="5">The sequence shown here is derived from an EMBL/GenBank/DDBJ whole genome shotgun (WGS) entry which is preliminary data.</text>
</comment>